<evidence type="ECO:0000256" key="2">
    <source>
        <dbReference type="ARBA" id="ARBA00006898"/>
    </source>
</evidence>
<dbReference type="PANTHER" id="PTHR15561:SF0">
    <property type="entry name" value="DNA-DIRECTED RNA POLYMERASE III SUBUNIT RPC9"/>
    <property type="match status" value="1"/>
</dbReference>
<evidence type="ECO:0000256" key="6">
    <source>
        <dbReference type="ARBA" id="ARBA00023242"/>
    </source>
</evidence>
<dbReference type="InterPro" id="IPR006590">
    <property type="entry name" value="RNA_pol_Rpb4/RPC9_core"/>
</dbReference>
<evidence type="ECO:0000256" key="8">
    <source>
        <dbReference type="ARBA" id="ARBA00044007"/>
    </source>
</evidence>
<evidence type="ECO:0000256" key="7">
    <source>
        <dbReference type="ARBA" id="ARBA00043924"/>
    </source>
</evidence>
<evidence type="ECO:0000259" key="10">
    <source>
        <dbReference type="SMART" id="SM00657"/>
    </source>
</evidence>
<dbReference type="SUPFAM" id="SSF47819">
    <property type="entry name" value="HRDC-like"/>
    <property type="match status" value="1"/>
</dbReference>
<dbReference type="Gene3D" id="1.20.1250.40">
    <property type="match status" value="1"/>
</dbReference>
<feature type="domain" description="RNA polymerase Rpb4/RPC9 core" evidence="10">
    <location>
        <begin position="1"/>
        <end position="121"/>
    </location>
</feature>
<accession>A0A1I7YMH0</accession>
<organism evidence="11 12">
    <name type="scientific">Steinernema glaseri</name>
    <dbReference type="NCBI Taxonomy" id="37863"/>
    <lineage>
        <taxon>Eukaryota</taxon>
        <taxon>Metazoa</taxon>
        <taxon>Ecdysozoa</taxon>
        <taxon>Nematoda</taxon>
        <taxon>Chromadorea</taxon>
        <taxon>Rhabditida</taxon>
        <taxon>Tylenchina</taxon>
        <taxon>Panagrolaimomorpha</taxon>
        <taxon>Strongyloidoidea</taxon>
        <taxon>Steinernematidae</taxon>
        <taxon>Steinernema</taxon>
    </lineage>
</organism>
<keyword evidence="11" id="KW-1185">Reference proteome</keyword>
<evidence type="ECO:0000256" key="4">
    <source>
        <dbReference type="ARBA" id="ARBA00022478"/>
    </source>
</evidence>
<dbReference type="AlphaFoldDB" id="A0A1I7YMH0"/>
<dbReference type="GO" id="GO:0006384">
    <property type="term" value="P:transcription initiation at RNA polymerase III promoter"/>
    <property type="evidence" value="ECO:0007669"/>
    <property type="project" value="InterPro"/>
</dbReference>
<reference evidence="12" key="1">
    <citation type="submission" date="2016-11" db="UniProtKB">
        <authorList>
            <consortium name="WormBaseParasite"/>
        </authorList>
    </citation>
    <scope>IDENTIFICATION</scope>
</reference>
<dbReference type="WBParaSite" id="L893_g1760.t1">
    <property type="protein sequence ID" value="L893_g1760.t1"/>
    <property type="gene ID" value="L893_g1760"/>
</dbReference>
<dbReference type="GO" id="GO:0005666">
    <property type="term" value="C:RNA polymerase III complex"/>
    <property type="evidence" value="ECO:0007669"/>
    <property type="project" value="InterPro"/>
</dbReference>
<comment type="subunit">
    <text evidence="8">Component of the RNA polymerase III complex consisting of 17 subunits: a ten-subunit horseshoe-shaped catalytic core composed of POLR3A/RPC1, POLR3B/RPC2, POLR1C/RPAC1, POLR1D/RPAC2, POLR3K/RPC10, POLR2E/RPABC1, POLR2F/RPABC2, POLR2H/RPABC3, POLR2K/RPABC4 and POLR2L/RPABC5; a mobile stalk composed of two subunits POLR3H/RPC8 and CRCP/RPC9, protruding from the core and functioning primarily in transcription initiation; and additional subunits homologous to general transcription factors of the RNA polymerase II machinery, POLR3C/RPC3-POLR3F/RPC6-POLR3G/RPC7 heterotrimer required for transcription initiation and POLR3D/RPC4-POLR3E/RPC5 heterodimer involved in both transcription initiation and termination.</text>
</comment>
<comment type="similarity">
    <text evidence="2">Belongs to the eukaryotic RPC9 RNA polymerase subunit family.</text>
</comment>
<dbReference type="InterPro" id="IPR005574">
    <property type="entry name" value="Rpb4/RPC9"/>
</dbReference>
<dbReference type="SMART" id="SM00657">
    <property type="entry name" value="RPOL4c"/>
    <property type="match status" value="1"/>
</dbReference>
<evidence type="ECO:0000256" key="9">
    <source>
        <dbReference type="ARBA" id="ARBA00045808"/>
    </source>
</evidence>
<evidence type="ECO:0000313" key="11">
    <source>
        <dbReference type="Proteomes" id="UP000095287"/>
    </source>
</evidence>
<evidence type="ECO:0000256" key="5">
    <source>
        <dbReference type="ARBA" id="ARBA00023163"/>
    </source>
</evidence>
<dbReference type="Pfam" id="PF03874">
    <property type="entry name" value="RNA_pol_Rpb4"/>
    <property type="match status" value="1"/>
</dbReference>
<dbReference type="Proteomes" id="UP000095287">
    <property type="component" value="Unplaced"/>
</dbReference>
<evidence type="ECO:0000256" key="3">
    <source>
        <dbReference type="ARBA" id="ARBA00016672"/>
    </source>
</evidence>
<evidence type="ECO:0000313" key="12">
    <source>
        <dbReference type="WBParaSite" id="L893_g1760.t1"/>
    </source>
</evidence>
<comment type="subcellular location">
    <subcellularLocation>
        <location evidence="1">Nucleus</location>
    </subcellularLocation>
</comment>
<protein>
    <recommendedName>
        <fullName evidence="3">DNA-directed RNA polymerase III subunit RPC9</fullName>
    </recommendedName>
</protein>
<name>A0A1I7YMH0_9BILA</name>
<dbReference type="PANTHER" id="PTHR15561">
    <property type="entry name" value="CALCITONIN GENE-RELATED PEPTIDE-RECEPTOR COMPONENT PROTEIN"/>
    <property type="match status" value="1"/>
</dbReference>
<comment type="function">
    <text evidence="9">DNA-dependent RNA polymerase catalyzes the transcription of DNA into RNA using the four ribonucleoside triphosphates as substrates. Specific peripheric component of RNA polymerase III (Pol III) which synthesizes small non-coding RNAs including 5S rRNA, snRNAs, tRNAs and miRNAs from at least 500 distinct genomic loci. With POLR3H/RPC8 forms a mobile stalk that protrudes from Pol III core and functions primarily in transcription initiation. Pol III plays a key role in sensing and limiting infection by intracellular bacteria and DNA viruses. Acts as nuclear and cytosolic DNA sensor involved in innate immune response. Can sense non-self dsDNA that serves as template for transcription into dsRNA. The non-self RNA polymerase III transcripts, such as Epstein-Barr virus-encoded RNAs (EBERs) induce type I interferon and NF-kappa-B through the RIG-I pathway.</text>
</comment>
<sequence length="139" mass="15673">MEVVNARQGALTCFEVLNLLNEIKSSGSKQRNQKSYSTLLYASKKYLKSRPASVQTKEGIENLMRALKPFKLTPAEILQIIDLRPTTSAILSLIIEESEARLTSEQEQQILELVVKHLPEPEPIGVEVDIAEHRKYLNA</sequence>
<keyword evidence="4" id="KW-0240">DNA-directed RNA polymerase</keyword>
<evidence type="ECO:0000256" key="1">
    <source>
        <dbReference type="ARBA" id="ARBA00004123"/>
    </source>
</evidence>
<comment type="function">
    <text evidence="7">Accessory protein for the calcitonin gene-related peptide (CGRP) receptor. It modulates CGRP responsiveness in a variety of tissues.</text>
</comment>
<dbReference type="InterPro" id="IPR038846">
    <property type="entry name" value="RPC9"/>
</dbReference>
<dbReference type="InterPro" id="IPR010997">
    <property type="entry name" value="HRDC-like_sf"/>
</dbReference>
<keyword evidence="5" id="KW-0804">Transcription</keyword>
<dbReference type="InterPro" id="IPR038324">
    <property type="entry name" value="Rpb4/RPC9_sf"/>
</dbReference>
<keyword evidence="6" id="KW-0539">Nucleus</keyword>
<proteinExistence type="inferred from homology"/>
<dbReference type="GO" id="GO:0000166">
    <property type="term" value="F:nucleotide binding"/>
    <property type="evidence" value="ECO:0007669"/>
    <property type="project" value="InterPro"/>
</dbReference>